<dbReference type="AlphaFoldDB" id="C2CFW4"/>
<name>C2CFW4_9FIRM</name>
<organism evidence="1 2">
    <name type="scientific">Anaerococcus tetradius ATCC 35098</name>
    <dbReference type="NCBI Taxonomy" id="525255"/>
    <lineage>
        <taxon>Bacteria</taxon>
        <taxon>Bacillati</taxon>
        <taxon>Bacillota</taxon>
        <taxon>Tissierellia</taxon>
        <taxon>Tissierellales</taxon>
        <taxon>Peptoniphilaceae</taxon>
        <taxon>Anaerococcus</taxon>
    </lineage>
</organism>
<proteinExistence type="predicted"/>
<dbReference type="EMBL" id="ACGC01000014">
    <property type="protein sequence ID" value="EEI83492.1"/>
    <property type="molecule type" value="Genomic_DNA"/>
</dbReference>
<evidence type="ECO:0000313" key="1">
    <source>
        <dbReference type="EMBL" id="EEI83492.1"/>
    </source>
</evidence>
<evidence type="ECO:0000313" key="2">
    <source>
        <dbReference type="Proteomes" id="UP000003744"/>
    </source>
</evidence>
<dbReference type="HOGENOM" id="CLU_1238095_0_0_9"/>
<accession>C2CFW4</accession>
<comment type="caution">
    <text evidence="1">The sequence shown here is derived from an EMBL/GenBank/DDBJ whole genome shotgun (WGS) entry which is preliminary data.</text>
</comment>
<protein>
    <submittedName>
        <fullName evidence="1">Uncharacterized protein</fullName>
    </submittedName>
</protein>
<sequence>MIAFNLIKDLRPYNAHVLAYPIIGNTEVVRDEFKTDNGLVFYSKKRTAFAPVSFTIEFKGTKEEIRKNRNKVSSILEYAKITFDNEIFYQGRFLEEGIETRYFYQNITYKGKAIAMLNTQINEIPIGEIVRIYNNGNLPTPCRIRLEGKTPYKVTIKGFDDDMSIRGIDGSAIIDSEKGLYKTDGIDQLELTSFPYITDYVDILVEGKEGFRCFLEFEGRVLC</sequence>
<gene>
    <name evidence="1" type="ORF">HMPREF0077_0374</name>
</gene>
<dbReference type="Proteomes" id="UP000003744">
    <property type="component" value="Unassembled WGS sequence"/>
</dbReference>
<reference evidence="1 2" key="1">
    <citation type="submission" date="2009-01" db="EMBL/GenBank/DDBJ databases">
        <authorList>
            <person name="Qin X."/>
            <person name="Bachman B."/>
            <person name="Battles P."/>
            <person name="Bell A."/>
            <person name="Bess C."/>
            <person name="Bickham C."/>
            <person name="Chaboub L."/>
            <person name="Chen D."/>
            <person name="Coyle M."/>
            <person name="Deiros D.R."/>
            <person name="Dinh H."/>
            <person name="Forbes L."/>
            <person name="Fowler G."/>
            <person name="Francisco L."/>
            <person name="Fu Q."/>
            <person name="Gubbala S."/>
            <person name="Hale W."/>
            <person name="Han Y."/>
            <person name="Hemphill L."/>
            <person name="Highlander S.K."/>
            <person name="Hirani K."/>
            <person name="Hogues M."/>
            <person name="Jackson L."/>
            <person name="Jakkamsetti A."/>
            <person name="Javaid M."/>
            <person name="Jiang H."/>
            <person name="Korchina V."/>
            <person name="Kovar C."/>
            <person name="Lara F."/>
            <person name="Lee S."/>
            <person name="Mata R."/>
            <person name="Mathew T."/>
            <person name="Moen C."/>
            <person name="Morales K."/>
            <person name="Munidasa M."/>
            <person name="Nazareth L."/>
            <person name="Ngo R."/>
            <person name="Nguyen L."/>
            <person name="Okwuonu G."/>
            <person name="Ongeri F."/>
            <person name="Patil S."/>
            <person name="Petrosino J."/>
            <person name="Pham C."/>
            <person name="Pham P."/>
            <person name="Pu L.-L."/>
            <person name="Puazo M."/>
            <person name="Raj R."/>
            <person name="Reid J."/>
            <person name="Rouhana J."/>
            <person name="Saada N."/>
            <person name="Shang Y."/>
            <person name="Simmons D."/>
            <person name="Thornton R."/>
            <person name="Warren J."/>
            <person name="Weissenberger G."/>
            <person name="Zhang J."/>
            <person name="Zhang L."/>
            <person name="Zhou C."/>
            <person name="Zhu D."/>
            <person name="Muzny D."/>
            <person name="Worley K."/>
            <person name="Gibbs R."/>
        </authorList>
    </citation>
    <scope>NUCLEOTIDE SEQUENCE [LARGE SCALE GENOMIC DNA]</scope>
    <source>
        <strain evidence="1 2">ATCC 35098</strain>
    </source>
</reference>
<dbReference type="RefSeq" id="WP_004836070.1">
    <property type="nucleotide sequence ID" value="NZ_GG666295.1"/>
</dbReference>